<name>A0A9D4A846_9ROSI</name>
<accession>A0A9D4A846</accession>
<dbReference type="AlphaFoldDB" id="A0A9D4A846"/>
<dbReference type="Proteomes" id="UP000828251">
    <property type="component" value="Unassembled WGS sequence"/>
</dbReference>
<organism evidence="1 2">
    <name type="scientific">Gossypium stocksii</name>
    <dbReference type="NCBI Taxonomy" id="47602"/>
    <lineage>
        <taxon>Eukaryota</taxon>
        <taxon>Viridiplantae</taxon>
        <taxon>Streptophyta</taxon>
        <taxon>Embryophyta</taxon>
        <taxon>Tracheophyta</taxon>
        <taxon>Spermatophyta</taxon>
        <taxon>Magnoliopsida</taxon>
        <taxon>eudicotyledons</taxon>
        <taxon>Gunneridae</taxon>
        <taxon>Pentapetalae</taxon>
        <taxon>rosids</taxon>
        <taxon>malvids</taxon>
        <taxon>Malvales</taxon>
        <taxon>Malvaceae</taxon>
        <taxon>Malvoideae</taxon>
        <taxon>Gossypium</taxon>
    </lineage>
</organism>
<reference evidence="1 2" key="1">
    <citation type="journal article" date="2021" name="Plant Biotechnol. J.">
        <title>Multi-omics assisted identification of the key and species-specific regulatory components of drought-tolerant mechanisms in Gossypium stocksii.</title>
        <authorList>
            <person name="Yu D."/>
            <person name="Ke L."/>
            <person name="Zhang D."/>
            <person name="Wu Y."/>
            <person name="Sun Y."/>
            <person name="Mei J."/>
            <person name="Sun J."/>
            <person name="Sun Y."/>
        </authorList>
    </citation>
    <scope>NUCLEOTIDE SEQUENCE [LARGE SCALE GENOMIC DNA]</scope>
    <source>
        <strain evidence="2">cv. E1</strain>
        <tissue evidence="1">Leaf</tissue>
    </source>
</reference>
<comment type="caution">
    <text evidence="1">The sequence shown here is derived from an EMBL/GenBank/DDBJ whole genome shotgun (WGS) entry which is preliminary data.</text>
</comment>
<keyword evidence="2" id="KW-1185">Reference proteome</keyword>
<gene>
    <name evidence="1" type="ORF">J1N35_014919</name>
</gene>
<sequence length="60" mass="6939">MKTLTKLKDQMSQLMSMVVDIKRKIGIEIPSNTENNLWKEEKEHVKVKKVNLKSGASARR</sequence>
<evidence type="ECO:0000313" key="1">
    <source>
        <dbReference type="EMBL" id="KAH1097998.1"/>
    </source>
</evidence>
<proteinExistence type="predicted"/>
<dbReference type="EMBL" id="JAIQCV010000005">
    <property type="protein sequence ID" value="KAH1097998.1"/>
    <property type="molecule type" value="Genomic_DNA"/>
</dbReference>
<protein>
    <submittedName>
        <fullName evidence="1">Uncharacterized protein</fullName>
    </submittedName>
</protein>
<evidence type="ECO:0000313" key="2">
    <source>
        <dbReference type="Proteomes" id="UP000828251"/>
    </source>
</evidence>